<protein>
    <submittedName>
        <fullName evidence="1">Uncharacterized protein</fullName>
    </submittedName>
</protein>
<sequence>MPRGGGSRISTSHFWGISAASHLWGTVRTLRLTDAVEEGCKFPENIIRIGNGEESPVREMDATVTFGAASASAGVEYGLPVFAFAFRGPGLNECPSHPDDQEHPCDPLNDTITALLPGDEYTVPGMPPHRLTLKIGGPAILSRNFDPRTGLGN</sequence>
<proteinExistence type="predicted"/>
<name>A0ACC0VHE4_9STRA</name>
<gene>
    <name evidence="1" type="ORF">PsorP6_014044</name>
</gene>
<keyword evidence="2" id="KW-1185">Reference proteome</keyword>
<comment type="caution">
    <text evidence="1">The sequence shown here is derived from an EMBL/GenBank/DDBJ whole genome shotgun (WGS) entry which is preliminary data.</text>
</comment>
<reference evidence="1 2" key="1">
    <citation type="journal article" date="2022" name="bioRxiv">
        <title>The genome of the oomycete Peronosclerospora sorghi, a cosmopolitan pathogen of maize and sorghum, is inflated with dispersed pseudogenes.</title>
        <authorList>
            <person name="Fletcher K."/>
            <person name="Martin F."/>
            <person name="Isakeit T."/>
            <person name="Cavanaugh K."/>
            <person name="Magill C."/>
            <person name="Michelmore R."/>
        </authorList>
    </citation>
    <scope>NUCLEOTIDE SEQUENCE [LARGE SCALE GENOMIC DNA]</scope>
    <source>
        <strain evidence="1">P6</strain>
    </source>
</reference>
<accession>A0ACC0VHE4</accession>
<organism evidence="1 2">
    <name type="scientific">Peronosclerospora sorghi</name>
    <dbReference type="NCBI Taxonomy" id="230839"/>
    <lineage>
        <taxon>Eukaryota</taxon>
        <taxon>Sar</taxon>
        <taxon>Stramenopiles</taxon>
        <taxon>Oomycota</taxon>
        <taxon>Peronosporomycetes</taxon>
        <taxon>Peronosporales</taxon>
        <taxon>Peronosporaceae</taxon>
        <taxon>Peronosclerospora</taxon>
    </lineage>
</organism>
<dbReference type="Proteomes" id="UP001163321">
    <property type="component" value="Chromosome 9"/>
</dbReference>
<evidence type="ECO:0000313" key="1">
    <source>
        <dbReference type="EMBL" id="KAI9905637.1"/>
    </source>
</evidence>
<evidence type="ECO:0000313" key="2">
    <source>
        <dbReference type="Proteomes" id="UP001163321"/>
    </source>
</evidence>
<dbReference type="EMBL" id="CM047588">
    <property type="protein sequence ID" value="KAI9905637.1"/>
    <property type="molecule type" value="Genomic_DNA"/>
</dbReference>